<evidence type="ECO:0000313" key="1">
    <source>
        <dbReference type="EMBL" id="CAI5745150.1"/>
    </source>
</evidence>
<name>A0AAV0VBA3_9STRA</name>
<sequence>MDEEVEAAAKLEDVSTAGVEVAAKHQFDTVLVPKVQNAVVSENEKLIEKKKILEDVRRFNEVAFIEKTNVRVQKLLGSLAEKCGYYEVEELSNVEKKDEACREFATLSCPYQGTLCPEHAVDQRCGGIAQGPIQLNGGELHY</sequence>
<organism evidence="1 2">
    <name type="scientific">Peronospora destructor</name>
    <dbReference type="NCBI Taxonomy" id="86335"/>
    <lineage>
        <taxon>Eukaryota</taxon>
        <taxon>Sar</taxon>
        <taxon>Stramenopiles</taxon>
        <taxon>Oomycota</taxon>
        <taxon>Peronosporomycetes</taxon>
        <taxon>Peronosporales</taxon>
        <taxon>Peronosporaceae</taxon>
        <taxon>Peronospora</taxon>
    </lineage>
</organism>
<gene>
    <name evidence="1" type="ORF">PDE001_LOCUS10258</name>
</gene>
<reference evidence="1" key="1">
    <citation type="submission" date="2022-12" db="EMBL/GenBank/DDBJ databases">
        <authorList>
            <person name="Webb A."/>
        </authorList>
    </citation>
    <scope>NUCLEOTIDE SEQUENCE</scope>
    <source>
        <strain evidence="1">Pd1</strain>
    </source>
</reference>
<protein>
    <submittedName>
        <fullName evidence="1">Uncharacterized protein</fullName>
    </submittedName>
</protein>
<accession>A0AAV0VBA3</accession>
<dbReference type="EMBL" id="CANTFM010002252">
    <property type="protein sequence ID" value="CAI5745150.1"/>
    <property type="molecule type" value="Genomic_DNA"/>
</dbReference>
<proteinExistence type="predicted"/>
<dbReference type="AlphaFoldDB" id="A0AAV0VBA3"/>
<comment type="caution">
    <text evidence="1">The sequence shown here is derived from an EMBL/GenBank/DDBJ whole genome shotgun (WGS) entry which is preliminary data.</text>
</comment>
<dbReference type="Proteomes" id="UP001162029">
    <property type="component" value="Unassembled WGS sequence"/>
</dbReference>
<evidence type="ECO:0000313" key="2">
    <source>
        <dbReference type="Proteomes" id="UP001162029"/>
    </source>
</evidence>
<keyword evidence="2" id="KW-1185">Reference proteome</keyword>